<evidence type="ECO:0000256" key="9">
    <source>
        <dbReference type="SAM" id="Phobius"/>
    </source>
</evidence>
<name>A0ABR0WL55_REHGL</name>
<dbReference type="InterPro" id="IPR001128">
    <property type="entry name" value="Cyt_P450"/>
</dbReference>
<reference evidence="10 11" key="1">
    <citation type="journal article" date="2021" name="Comput. Struct. Biotechnol. J.">
        <title>De novo genome assembly of the potent medicinal plant Rehmannia glutinosa using nanopore technology.</title>
        <authorList>
            <person name="Ma L."/>
            <person name="Dong C."/>
            <person name="Song C."/>
            <person name="Wang X."/>
            <person name="Zheng X."/>
            <person name="Niu Y."/>
            <person name="Chen S."/>
            <person name="Feng W."/>
        </authorList>
    </citation>
    <scope>NUCLEOTIDE SEQUENCE [LARGE SCALE GENOMIC DNA]</scope>
    <source>
        <strain evidence="10">DH-2019</strain>
    </source>
</reference>
<dbReference type="SUPFAM" id="SSF48264">
    <property type="entry name" value="Cytochrome P450"/>
    <property type="match status" value="1"/>
</dbReference>
<evidence type="ECO:0000256" key="7">
    <source>
        <dbReference type="ARBA" id="ARBA00023004"/>
    </source>
</evidence>
<feature type="transmembrane region" description="Helical" evidence="9">
    <location>
        <begin position="6"/>
        <end position="23"/>
    </location>
</feature>
<evidence type="ECO:0000256" key="1">
    <source>
        <dbReference type="ARBA" id="ARBA00001971"/>
    </source>
</evidence>
<evidence type="ECO:0000256" key="3">
    <source>
        <dbReference type="ARBA" id="ARBA00010617"/>
    </source>
</evidence>
<dbReference type="PROSITE" id="PS00086">
    <property type="entry name" value="CYTOCHROME_P450"/>
    <property type="match status" value="1"/>
</dbReference>
<dbReference type="InterPro" id="IPR036396">
    <property type="entry name" value="Cyt_P450_sf"/>
</dbReference>
<evidence type="ECO:0000256" key="4">
    <source>
        <dbReference type="ARBA" id="ARBA00022617"/>
    </source>
</evidence>
<keyword evidence="8" id="KW-0503">Monooxygenase</keyword>
<gene>
    <name evidence="10" type="ORF">DH2020_019174</name>
</gene>
<comment type="cofactor">
    <cofactor evidence="1">
        <name>heme</name>
        <dbReference type="ChEBI" id="CHEBI:30413"/>
    </cofactor>
</comment>
<comment type="similarity">
    <text evidence="3 8">Belongs to the cytochrome P450 family.</text>
</comment>
<keyword evidence="9" id="KW-0812">Transmembrane</keyword>
<keyword evidence="11" id="KW-1185">Reference proteome</keyword>
<protein>
    <recommendedName>
        <fullName evidence="12">Cytochrome P450</fullName>
    </recommendedName>
</protein>
<keyword evidence="6 8" id="KW-0560">Oxidoreductase</keyword>
<evidence type="ECO:0008006" key="12">
    <source>
        <dbReference type="Google" id="ProtNLM"/>
    </source>
</evidence>
<dbReference type="PANTHER" id="PTHR47955">
    <property type="entry name" value="CYTOCHROME P450 FAMILY 71 PROTEIN"/>
    <property type="match status" value="1"/>
</dbReference>
<dbReference type="PRINTS" id="PR00463">
    <property type="entry name" value="EP450I"/>
</dbReference>
<evidence type="ECO:0000313" key="11">
    <source>
        <dbReference type="Proteomes" id="UP001318860"/>
    </source>
</evidence>
<keyword evidence="5 8" id="KW-0479">Metal-binding</keyword>
<dbReference type="InterPro" id="IPR002401">
    <property type="entry name" value="Cyt_P450_E_grp-I"/>
</dbReference>
<evidence type="ECO:0000256" key="2">
    <source>
        <dbReference type="ARBA" id="ARBA00004167"/>
    </source>
</evidence>
<evidence type="ECO:0000256" key="6">
    <source>
        <dbReference type="ARBA" id="ARBA00023002"/>
    </source>
</evidence>
<sequence>MEEFQLYALVTTLIVLFCAWYIFKRRQINSGGKKKLPPSPPTLPVIGNLHQLGLLPHRTLWNLSRKHGPVMLIKFGSRPTLVVSSAEVAKEISKTHDLSFADRPGLFSLNKLMYDVGLIGSPYGAHWRKLRSIVVHQLLSSTKLKSYNSIIEEETGLLVEKIAQKFKTSPTPVNLTDMFAELANDLICRAAFGKKYSETEHGKAFLELIEEGVGLFTFTLGTFIPWFGWIDWLTGFNAARDRVVKRRDEILDAILEEHLNKSPNESKEDFVDILLGICKDNNPGVSIDLITVKAIILDIFAAGTETSATTLVWVMTELIRHPTTMKKLQDEIREIAQGKQQITDDDLQKMHYMKAVIKETLRCHPPVAIYFHAAREHVNLMGYDIAPETMVLINAWAINRDPNCWDEPEKFMAERFLNSSVDYKGIDFQFIPFGAGRRICPGLGFAAATIEHTLANLIHKFDWALPDGAKGEDLDATEQPGFTIGKKEPLLVVPTKSYF</sequence>
<dbReference type="Pfam" id="PF00067">
    <property type="entry name" value="p450"/>
    <property type="match status" value="1"/>
</dbReference>
<dbReference type="Gene3D" id="1.10.630.10">
    <property type="entry name" value="Cytochrome P450"/>
    <property type="match status" value="1"/>
</dbReference>
<dbReference type="PANTHER" id="PTHR47955:SF15">
    <property type="entry name" value="CYTOCHROME P450 71A2-LIKE"/>
    <property type="match status" value="1"/>
</dbReference>
<evidence type="ECO:0000256" key="8">
    <source>
        <dbReference type="RuleBase" id="RU000461"/>
    </source>
</evidence>
<keyword evidence="7 8" id="KW-0408">Iron</keyword>
<comment type="caution">
    <text evidence="10">The sequence shown here is derived from an EMBL/GenBank/DDBJ whole genome shotgun (WGS) entry which is preliminary data.</text>
</comment>
<evidence type="ECO:0000256" key="5">
    <source>
        <dbReference type="ARBA" id="ARBA00022723"/>
    </source>
</evidence>
<dbReference type="EMBL" id="JABTTQ020000010">
    <property type="protein sequence ID" value="KAK6148262.1"/>
    <property type="molecule type" value="Genomic_DNA"/>
</dbReference>
<dbReference type="PRINTS" id="PR00385">
    <property type="entry name" value="P450"/>
</dbReference>
<keyword evidence="9" id="KW-0472">Membrane</keyword>
<keyword evidence="9" id="KW-1133">Transmembrane helix</keyword>
<dbReference type="CDD" id="cd11072">
    <property type="entry name" value="CYP71-like"/>
    <property type="match status" value="1"/>
</dbReference>
<proteinExistence type="inferred from homology"/>
<dbReference type="Proteomes" id="UP001318860">
    <property type="component" value="Unassembled WGS sequence"/>
</dbReference>
<comment type="subcellular location">
    <subcellularLocation>
        <location evidence="2">Membrane</location>
        <topology evidence="2">Single-pass membrane protein</topology>
    </subcellularLocation>
</comment>
<accession>A0ABR0WL55</accession>
<evidence type="ECO:0000313" key="10">
    <source>
        <dbReference type="EMBL" id="KAK6148262.1"/>
    </source>
</evidence>
<keyword evidence="4 8" id="KW-0349">Heme</keyword>
<organism evidence="10 11">
    <name type="scientific">Rehmannia glutinosa</name>
    <name type="common">Chinese foxglove</name>
    <dbReference type="NCBI Taxonomy" id="99300"/>
    <lineage>
        <taxon>Eukaryota</taxon>
        <taxon>Viridiplantae</taxon>
        <taxon>Streptophyta</taxon>
        <taxon>Embryophyta</taxon>
        <taxon>Tracheophyta</taxon>
        <taxon>Spermatophyta</taxon>
        <taxon>Magnoliopsida</taxon>
        <taxon>eudicotyledons</taxon>
        <taxon>Gunneridae</taxon>
        <taxon>Pentapetalae</taxon>
        <taxon>asterids</taxon>
        <taxon>lamiids</taxon>
        <taxon>Lamiales</taxon>
        <taxon>Orobanchaceae</taxon>
        <taxon>Rehmannieae</taxon>
        <taxon>Rehmannia</taxon>
    </lineage>
</organism>
<dbReference type="InterPro" id="IPR017972">
    <property type="entry name" value="Cyt_P450_CS"/>
</dbReference>